<name>A0A0E9P5C9_ANGAN</name>
<evidence type="ECO:0000256" key="1">
    <source>
        <dbReference type="SAM" id="SignalP"/>
    </source>
</evidence>
<accession>A0A0E9P5C9</accession>
<protein>
    <submittedName>
        <fullName evidence="2">Uncharacterized protein</fullName>
    </submittedName>
</protein>
<dbReference type="EMBL" id="GBXM01108988">
    <property type="protein sequence ID" value="JAG99588.1"/>
    <property type="molecule type" value="Transcribed_RNA"/>
</dbReference>
<feature type="signal peptide" evidence="1">
    <location>
        <begin position="1"/>
        <end position="15"/>
    </location>
</feature>
<keyword evidence="1" id="KW-0732">Signal</keyword>
<reference evidence="2" key="1">
    <citation type="submission" date="2014-11" db="EMBL/GenBank/DDBJ databases">
        <authorList>
            <person name="Amaro Gonzalez C."/>
        </authorList>
    </citation>
    <scope>NUCLEOTIDE SEQUENCE</scope>
</reference>
<evidence type="ECO:0000313" key="2">
    <source>
        <dbReference type="EMBL" id="JAG99588.1"/>
    </source>
</evidence>
<reference evidence="2" key="2">
    <citation type="journal article" date="2015" name="Fish Shellfish Immunol.">
        <title>Early steps in the European eel (Anguilla anguilla)-Vibrio vulnificus interaction in the gills: Role of the RtxA13 toxin.</title>
        <authorList>
            <person name="Callol A."/>
            <person name="Pajuelo D."/>
            <person name="Ebbesson L."/>
            <person name="Teles M."/>
            <person name="MacKenzie S."/>
            <person name="Amaro C."/>
        </authorList>
    </citation>
    <scope>NUCLEOTIDE SEQUENCE</scope>
</reference>
<proteinExistence type="predicted"/>
<dbReference type="AlphaFoldDB" id="A0A0E9P5C9"/>
<sequence length="28" mass="3283">MSVRVLNLCMWFVHGLYVCICENSKYSS</sequence>
<feature type="chain" id="PRO_5012339272" evidence="1">
    <location>
        <begin position="16"/>
        <end position="28"/>
    </location>
</feature>
<organism evidence="2">
    <name type="scientific">Anguilla anguilla</name>
    <name type="common">European freshwater eel</name>
    <name type="synonym">Muraena anguilla</name>
    <dbReference type="NCBI Taxonomy" id="7936"/>
    <lineage>
        <taxon>Eukaryota</taxon>
        <taxon>Metazoa</taxon>
        <taxon>Chordata</taxon>
        <taxon>Craniata</taxon>
        <taxon>Vertebrata</taxon>
        <taxon>Euteleostomi</taxon>
        <taxon>Actinopterygii</taxon>
        <taxon>Neopterygii</taxon>
        <taxon>Teleostei</taxon>
        <taxon>Anguilliformes</taxon>
        <taxon>Anguillidae</taxon>
        <taxon>Anguilla</taxon>
    </lineage>
</organism>